<protein>
    <recommendedName>
        <fullName evidence="3">Minor tail protein</fullName>
    </recommendedName>
</protein>
<name>A0A7W7BQK2_9MICO</name>
<organism evidence="1 2">
    <name type="scientific">Microbacterium marinum</name>
    <dbReference type="NCBI Taxonomy" id="421115"/>
    <lineage>
        <taxon>Bacteria</taxon>
        <taxon>Bacillati</taxon>
        <taxon>Actinomycetota</taxon>
        <taxon>Actinomycetes</taxon>
        <taxon>Micrococcales</taxon>
        <taxon>Microbacteriaceae</taxon>
        <taxon>Microbacterium</taxon>
    </lineage>
</organism>
<dbReference type="Proteomes" id="UP000573729">
    <property type="component" value="Unassembled WGS sequence"/>
</dbReference>
<keyword evidence="2" id="KW-1185">Reference proteome</keyword>
<evidence type="ECO:0000313" key="2">
    <source>
        <dbReference type="Proteomes" id="UP000573729"/>
    </source>
</evidence>
<proteinExistence type="predicted"/>
<accession>A0A7W7BQK2</accession>
<reference evidence="1 2" key="1">
    <citation type="submission" date="2020-08" db="EMBL/GenBank/DDBJ databases">
        <title>Sequencing the genomes of 1000 actinobacteria strains.</title>
        <authorList>
            <person name="Klenk H.-P."/>
        </authorList>
    </citation>
    <scope>NUCLEOTIDE SEQUENCE [LARGE SCALE GENOMIC DNA]</scope>
    <source>
        <strain evidence="1 2">DSM 24947</strain>
    </source>
</reference>
<dbReference type="AlphaFoldDB" id="A0A7W7BQK2"/>
<evidence type="ECO:0000313" key="1">
    <source>
        <dbReference type="EMBL" id="MBB4667016.1"/>
    </source>
</evidence>
<comment type="caution">
    <text evidence="1">The sequence shown here is derived from an EMBL/GenBank/DDBJ whole genome shotgun (WGS) entry which is preliminary data.</text>
</comment>
<evidence type="ECO:0008006" key="3">
    <source>
        <dbReference type="Google" id="ProtNLM"/>
    </source>
</evidence>
<dbReference type="RefSeq" id="WP_184217113.1">
    <property type="nucleotide sequence ID" value="NZ_JACHMD010000001.1"/>
</dbReference>
<sequence length="1007" mass="105564">MTRELVRDAFGQPVENLCTNPSFERVVPGTTIFRRNLAINPGFKRAATGTTVVRRNIWAGSRLATTLSGGAVLTQGTTVDGRLGDTFTQGSVHAQAIYRLFVALAELRDGVTYTASATIKNLGTEEVLVTTDWCDIAGPDAYWRLAPGETRRVHATSSRPQYGTVYRFADFQVQTLGGAVHISEQMVEARPVPLPFFDGNTPNTLGIACSFEGAANASPSVAKAAAVEVWRNLAKNPSLAVNSAGWTAGTPAGITGTRNPVGPSGPTWDLTLPATIGEHLRAAFGLADEPITVNAGQVITVALDVYAPNAANGVYVQVTTPTTGGTTYPGTLGASVPQGWSRYVGTFTVPANTTGTIGPNAFTFMVPPGQLVAGSQWRITRATIVLGPHTGAYFDGDTTPDADLAPAWLATAGSSQAVLHGVEIGNVPVQPTATRVIKNWARGGLRIIPTGTSNFSFAHLTNLVPNMNALLAPGTTWTILARLTLDGPLTGSLNGSARKIAVNFATPGGNVSFASAATLNAAGVYQARLTFTVPADRTMLNYAILMHGSSNPSESVYWNDFALVPGPYDGPYFDGDTIDNTGIAYGWESTAHGSASTAKAALVEVRRNLMLYPSPVAVNETYWTQRWFGSAGGTGTSTIESGGFGGRRFYRKTWTNTPGGPEDTGIVARMNGMVAGKVYTVLMRIRASAAVAIRTQTGNGASLRVDAATLATGGTVVGVIAPNNAPYARRYLVPGEWTLLRATFTMPEGYGWINFFPYIGNASTDTGPNWAAGDTLDAMDALVIEGDYAGEYFDGDTSPDADLVPGWAGAVGASPSALLGAQVDGIPLSSARAAVLSTAWMKRSRYSVRMIPLRSDITDNHIAIGGDTGGFRLGMRPGGTYTALATMRLAGAQTGNVATNARRIRPIYRAAAGNYVELPSAAAPNAAGQTTLRHTFTIPADATEAFLRIQMGTAAGGGDMWVDELALIAGDYPGPYIDGDIPGCVWRGTPHASSSIGYPQLVQLAAA</sequence>
<dbReference type="Gene3D" id="2.60.120.260">
    <property type="entry name" value="Galactose-binding domain-like"/>
    <property type="match status" value="2"/>
</dbReference>
<gene>
    <name evidence="1" type="ORF">BKA24_001725</name>
</gene>
<dbReference type="EMBL" id="JACHMD010000001">
    <property type="protein sequence ID" value="MBB4667016.1"/>
    <property type="molecule type" value="Genomic_DNA"/>
</dbReference>